<organism evidence="1">
    <name type="scientific">Myoviridae sp. ct8ME27</name>
    <dbReference type="NCBI Taxonomy" id="2826622"/>
    <lineage>
        <taxon>Viruses</taxon>
        <taxon>Duplodnaviria</taxon>
        <taxon>Heunggongvirae</taxon>
        <taxon>Uroviricota</taxon>
        <taxon>Caudoviricetes</taxon>
    </lineage>
</organism>
<proteinExistence type="predicted"/>
<reference evidence="1" key="1">
    <citation type="journal article" date="2021" name="Proc. Natl. Acad. Sci. U.S.A.">
        <title>A Catalog of Tens of Thousands of Viruses from Human Metagenomes Reveals Hidden Associations with Chronic Diseases.</title>
        <authorList>
            <person name="Tisza M.J."/>
            <person name="Buck C.B."/>
        </authorList>
    </citation>
    <scope>NUCLEOTIDE SEQUENCE</scope>
    <source>
        <strain evidence="1">Ct8ME27</strain>
    </source>
</reference>
<evidence type="ECO:0000313" key="1">
    <source>
        <dbReference type="EMBL" id="DAD90248.1"/>
    </source>
</evidence>
<dbReference type="EMBL" id="BK015080">
    <property type="protein sequence ID" value="DAD90248.1"/>
    <property type="molecule type" value="Genomic_DNA"/>
</dbReference>
<sequence>METLKMIPSKLQHGENFKTGVVNKINAIIDYLKTQRLVSDNKTIKINQFTSGVRFISYRQWNNNICNS</sequence>
<accession>A0A8S5N7N1</accession>
<name>A0A8S5N7N1_9CAUD</name>
<protein>
    <submittedName>
        <fullName evidence="1">Uncharacterized protein</fullName>
    </submittedName>
</protein>